<dbReference type="AlphaFoldDB" id="A0A2T0QPC9"/>
<evidence type="ECO:0000313" key="1">
    <source>
        <dbReference type="EMBL" id="PRY06454.1"/>
    </source>
</evidence>
<keyword evidence="2" id="KW-1185">Reference proteome</keyword>
<dbReference type="EMBL" id="PVZF01000033">
    <property type="protein sequence ID" value="PRY06454.1"/>
    <property type="molecule type" value="Genomic_DNA"/>
</dbReference>
<evidence type="ECO:0000313" key="2">
    <source>
        <dbReference type="Proteomes" id="UP000238083"/>
    </source>
</evidence>
<gene>
    <name evidence="1" type="ORF">CLV37_1337</name>
</gene>
<dbReference type="Pfam" id="PF04122">
    <property type="entry name" value="CW_binding_2"/>
    <property type="match status" value="3"/>
</dbReference>
<accession>A0A2T0QPC9</accession>
<dbReference type="Proteomes" id="UP000238083">
    <property type="component" value="Unassembled WGS sequence"/>
</dbReference>
<dbReference type="PANTHER" id="PTHR30032">
    <property type="entry name" value="N-ACETYLMURAMOYL-L-ALANINE AMIDASE-RELATED"/>
    <property type="match status" value="1"/>
</dbReference>
<protein>
    <submittedName>
        <fullName evidence="1">Putative cell wall binding repeat protein</fullName>
    </submittedName>
</protein>
<proteinExistence type="predicted"/>
<dbReference type="PANTHER" id="PTHR30032:SF8">
    <property type="entry name" value="GERMINATION-SPECIFIC N-ACETYLMURAMOYL-L-ALANINE AMIDASE"/>
    <property type="match status" value="1"/>
</dbReference>
<dbReference type="Gene3D" id="3.40.50.12090">
    <property type="match status" value="1"/>
</dbReference>
<dbReference type="InterPro" id="IPR051922">
    <property type="entry name" value="Bact_Sporulation_Assoc"/>
</dbReference>
<dbReference type="RefSeq" id="WP_170127524.1">
    <property type="nucleotide sequence ID" value="NZ_PVZF01000033.1"/>
</dbReference>
<sequence length="314" mass="30854">MTVTFSRLAGTDRTKTAATISRNAATTATGTTAVLVGYDAGADALSAAYLAGRLKATVLLTATLTLSNATATALTRLGVTSVHLIGGTDKISQNVEDLLGWSYGADNVIRHAGTDRIATNLAVLAAGAAITKPTEAFICRAYGSINDGVAAGPIAYANGVPVILLDSTLPSGWASTVKAAGITKLTILGSDAAVPTAVETALKAAGFTLGTRLGGTDSRATAALIANAALTSYGFSTANVGLARGDVPADALAAAPYAGGLKAPVLLTESTTVLGSAAGGFLTQHRATLTTGTVFGSSAAVSDAVVTAAVAAAA</sequence>
<dbReference type="InterPro" id="IPR007253">
    <property type="entry name" value="Cell_wall-bd_2"/>
</dbReference>
<reference evidence="1 2" key="1">
    <citation type="submission" date="2018-03" db="EMBL/GenBank/DDBJ databases">
        <title>Genomic Encyclopedia of Archaeal and Bacterial Type Strains, Phase II (KMG-II): from individual species to whole genera.</title>
        <authorList>
            <person name="Goeker M."/>
        </authorList>
    </citation>
    <scope>NUCLEOTIDE SEQUENCE [LARGE SCALE GENOMIC DNA]</scope>
    <source>
        <strain evidence="1 2">DSM 19711</strain>
    </source>
</reference>
<name>A0A2T0QPC9_9ACTN</name>
<organism evidence="1 2">
    <name type="scientific">Kineococcus rhizosphaerae</name>
    <dbReference type="NCBI Taxonomy" id="559628"/>
    <lineage>
        <taxon>Bacteria</taxon>
        <taxon>Bacillati</taxon>
        <taxon>Actinomycetota</taxon>
        <taxon>Actinomycetes</taxon>
        <taxon>Kineosporiales</taxon>
        <taxon>Kineosporiaceae</taxon>
        <taxon>Kineococcus</taxon>
    </lineage>
</organism>
<comment type="caution">
    <text evidence="1">The sequence shown here is derived from an EMBL/GenBank/DDBJ whole genome shotgun (WGS) entry which is preliminary data.</text>
</comment>